<keyword evidence="2 3" id="KW-0732">Signal</keyword>
<feature type="chain" id="PRO_5018566830" evidence="3">
    <location>
        <begin position="25"/>
        <end position="370"/>
    </location>
</feature>
<dbReference type="InterPro" id="IPR034984">
    <property type="entry name" value="Imelysin-like_IPPA"/>
</dbReference>
<reference evidence="5" key="1">
    <citation type="journal article" date="2018" name="J. Ind. Microbiol. Biotechnol.">
        <title>Genome mining reveals uncommon alkylpyrones as type III PKS products from myxobacteria.</title>
        <authorList>
            <person name="Hug J.J."/>
            <person name="Panter F."/>
            <person name="Krug D."/>
            <person name="Muller R."/>
        </authorList>
    </citation>
    <scope>NUCLEOTIDE SEQUENCE</scope>
    <source>
        <strain evidence="5">MNa10638</strain>
    </source>
</reference>
<sequence length="370" mass="38912">MSSHRSLITLGAGGLLLGAACLLACPQTVVDHRGEVVQTTVEGLLRPTLAEAQERASDLRQASADFCSAPSAASLDTVQDAWWALRGPWKRMLVLRFGPVVDDGFDSAIDFWPARPSSIDGGIDSGVATQAELDVLGVASKGMPAVEYLLWDPIGGDAAVLALYDDAAAEAGDRRCAYLELLAADLELQFSALDGALEPFWADLLDAGNNDRYPTLALAVDDLLNGAIAGLHDLSERSLSSPSGVSTGALPQPDLLESRFSDRSRADALDALAGFRRFYLGGEVDDSGELGFSALVAQKSPAIDAQVREQLDRAIAATEAIPEPLRGALDTDLPAVAEAWTEVRALKILLTADVASLLGVTVSLTDNDGD</sequence>
<evidence type="ECO:0000313" key="5">
    <source>
        <dbReference type="EMBL" id="AYM53143.1"/>
    </source>
</evidence>
<feature type="signal peptide" evidence="3">
    <location>
        <begin position="1"/>
        <end position="24"/>
    </location>
</feature>
<dbReference type="AlphaFoldDB" id="A0A3Q8I2R7"/>
<dbReference type="InterPro" id="IPR018976">
    <property type="entry name" value="Imelysin-like"/>
</dbReference>
<dbReference type="PROSITE" id="PS51257">
    <property type="entry name" value="PROKAR_LIPOPROTEIN"/>
    <property type="match status" value="1"/>
</dbReference>
<evidence type="ECO:0000256" key="2">
    <source>
        <dbReference type="ARBA" id="ARBA00022729"/>
    </source>
</evidence>
<evidence type="ECO:0000256" key="3">
    <source>
        <dbReference type="SAM" id="SignalP"/>
    </source>
</evidence>
<evidence type="ECO:0000256" key="1">
    <source>
        <dbReference type="ARBA" id="ARBA00004196"/>
    </source>
</evidence>
<dbReference type="EMBL" id="MH908895">
    <property type="protein sequence ID" value="AYM53143.1"/>
    <property type="molecule type" value="Genomic_DNA"/>
</dbReference>
<dbReference type="Gene3D" id="1.20.1420.20">
    <property type="entry name" value="M75 peptidase, HXXE motif"/>
    <property type="match status" value="1"/>
</dbReference>
<accession>A0A3Q8I2R7</accession>
<dbReference type="CDD" id="cd14659">
    <property type="entry name" value="Imelysin-like_IPPA"/>
    <property type="match status" value="1"/>
</dbReference>
<dbReference type="Pfam" id="PF09375">
    <property type="entry name" value="Peptidase_M75"/>
    <property type="match status" value="1"/>
</dbReference>
<dbReference type="GO" id="GO:0030313">
    <property type="term" value="C:cell envelope"/>
    <property type="evidence" value="ECO:0007669"/>
    <property type="project" value="UniProtKB-SubCell"/>
</dbReference>
<keyword evidence="5" id="KW-0449">Lipoprotein</keyword>
<name>A0A3Q8I2R7_9BACT</name>
<proteinExistence type="predicted"/>
<protein>
    <submittedName>
        <fullName evidence="5">Putative periplasmic lipoprotein</fullName>
    </submittedName>
</protein>
<dbReference type="InterPro" id="IPR038352">
    <property type="entry name" value="Imelysin_sf"/>
</dbReference>
<organism evidence="5">
    <name type="scientific">Pseudenhygromyxa salsuginis</name>
    <dbReference type="NCBI Taxonomy" id="442868"/>
    <lineage>
        <taxon>Bacteria</taxon>
        <taxon>Pseudomonadati</taxon>
        <taxon>Myxococcota</taxon>
        <taxon>Polyangia</taxon>
        <taxon>Nannocystales</taxon>
        <taxon>Nannocystaceae</taxon>
        <taxon>Pseudenhygromyxa</taxon>
    </lineage>
</organism>
<comment type="subcellular location">
    <subcellularLocation>
        <location evidence="1">Cell envelope</location>
    </subcellularLocation>
</comment>
<evidence type="ECO:0000259" key="4">
    <source>
        <dbReference type="Pfam" id="PF09375"/>
    </source>
</evidence>
<feature type="domain" description="Imelysin-like" evidence="4">
    <location>
        <begin position="47"/>
        <end position="331"/>
    </location>
</feature>